<feature type="domain" description="Beta-xylosidase C-terminal Concanavalin A-like" evidence="8">
    <location>
        <begin position="398"/>
        <end position="579"/>
    </location>
</feature>
<dbReference type="PANTHER" id="PTHR42812">
    <property type="entry name" value="BETA-XYLOSIDASE"/>
    <property type="match status" value="1"/>
</dbReference>
<sequence>MYRKTLSGLFVAICLTACGQSGGNTVDVETDVETEPVSETANFSWFEYTGADEQFAGSIGDDQYRNPILAGYYPDPSVVRVGADFYMVNSTFGFYPGVPVHHSRDLVNWTQLGNVIDRPDMMPFDRLHLGQTGIYAPTIEHKDGTFYMTTTCIACGGNFIVTAEDPAGPWSDPVWLPHLEGIDPSIFFDDDGRMFIVHQRTPPEKSFDAHSALYVMEVDPETFEQVSDDVMLVDGATEAPWHTEYIEGPHIYKVDGSYILSAPGGGTGYYHGQLVYRSDNVFGPYEPYPGNPVLTQFGLPDDRDNPVTATGHADIFDDGNGNWWAVFLATRVYDLDVPPQDPGRFHTGRETFLLPVTWQDGWPIILEPGEAVPAVAKKPDLPAGDVATPPTTGNFTVREEFDRDSLAPQWLFIRTPKAEWWQMEDGQLKLEPRAERVGAGAQPSFIGRRLQHMTATVETELSAMSQTPGDEAGLLAIQNSAHYYAFGIVVEENGERSIVLRRRGSTDEPAEGEVLAQSALSGDGPWQLRMEIDKGEIAFAYRSNGEDYAYLLDAGDSSVLTTAQAGGFTGAVAGMYTQRAP</sequence>
<evidence type="ECO:0000313" key="10">
    <source>
        <dbReference type="EMBL" id="NHK29655.1"/>
    </source>
</evidence>
<dbReference type="Gene3D" id="2.60.120.200">
    <property type="match status" value="1"/>
</dbReference>
<dbReference type="EMBL" id="VCJR02000007">
    <property type="protein sequence ID" value="NHK29655.1"/>
    <property type="molecule type" value="Genomic_DNA"/>
</dbReference>
<dbReference type="Pfam" id="PF04616">
    <property type="entry name" value="Glyco_hydro_43"/>
    <property type="match status" value="1"/>
</dbReference>
<feature type="signal peptide" evidence="7">
    <location>
        <begin position="1"/>
        <end position="19"/>
    </location>
</feature>
<dbReference type="InterPro" id="IPR051795">
    <property type="entry name" value="Glycosyl_Hydrlase_43"/>
</dbReference>
<evidence type="ECO:0000256" key="5">
    <source>
        <dbReference type="PIRSR" id="PIRSR606710-2"/>
    </source>
</evidence>
<evidence type="ECO:0000313" key="9">
    <source>
        <dbReference type="EMBL" id="GGI02199.1"/>
    </source>
</evidence>
<evidence type="ECO:0000256" key="6">
    <source>
        <dbReference type="RuleBase" id="RU361187"/>
    </source>
</evidence>
<keyword evidence="7" id="KW-0732">Signal</keyword>
<keyword evidence="2 6" id="KW-0378">Hydrolase</keyword>
<reference evidence="9" key="3">
    <citation type="submission" date="2020-09" db="EMBL/GenBank/DDBJ databases">
        <authorList>
            <person name="Sun Q."/>
            <person name="Zhou Y."/>
        </authorList>
    </citation>
    <scope>NUCLEOTIDE SEQUENCE</scope>
    <source>
        <strain evidence="9">CGMCC 1.14984</strain>
    </source>
</reference>
<evidence type="ECO:0000256" key="4">
    <source>
        <dbReference type="PIRSR" id="PIRSR606710-1"/>
    </source>
</evidence>
<dbReference type="InterPro" id="IPR013320">
    <property type="entry name" value="ConA-like_dom_sf"/>
</dbReference>
<gene>
    <name evidence="10" type="ORF">FF098_017245</name>
    <name evidence="9" type="ORF">GCM10011355_34640</name>
</gene>
<dbReference type="AlphaFoldDB" id="A0A8J3AAT0"/>
<dbReference type="Proteomes" id="UP000621856">
    <property type="component" value="Unassembled WGS sequence"/>
</dbReference>
<proteinExistence type="inferred from homology"/>
<keyword evidence="3 6" id="KW-0326">Glycosidase</keyword>
<reference evidence="10 12" key="2">
    <citation type="submission" date="2020-02" db="EMBL/GenBank/DDBJ databases">
        <title>Genome sequence of Parvularcula flava strain NH6-79.</title>
        <authorList>
            <person name="Abdul Karim M.H."/>
            <person name="Lam M.Q."/>
            <person name="Chen S.J."/>
            <person name="Yahya A."/>
            <person name="Shahir S."/>
            <person name="Shamsir M.S."/>
            <person name="Chong C.S."/>
        </authorList>
    </citation>
    <scope>NUCLEOTIDE SEQUENCE [LARGE SCALE GENOMIC DNA]</scope>
    <source>
        <strain evidence="10 12">NH6-79</strain>
    </source>
</reference>
<dbReference type="GO" id="GO:0005975">
    <property type="term" value="P:carbohydrate metabolic process"/>
    <property type="evidence" value="ECO:0007669"/>
    <property type="project" value="InterPro"/>
</dbReference>
<evidence type="ECO:0000313" key="11">
    <source>
        <dbReference type="Proteomes" id="UP000621856"/>
    </source>
</evidence>
<dbReference type="SUPFAM" id="SSF49899">
    <property type="entry name" value="Concanavalin A-like lectins/glucanases"/>
    <property type="match status" value="1"/>
</dbReference>
<dbReference type="PANTHER" id="PTHR42812:SF12">
    <property type="entry name" value="BETA-XYLOSIDASE-RELATED"/>
    <property type="match status" value="1"/>
</dbReference>
<evidence type="ECO:0000256" key="3">
    <source>
        <dbReference type="ARBA" id="ARBA00023295"/>
    </source>
</evidence>
<accession>A0A8J3AAT0</accession>
<dbReference type="SUPFAM" id="SSF75005">
    <property type="entry name" value="Arabinanase/levansucrase/invertase"/>
    <property type="match status" value="1"/>
</dbReference>
<feature type="active site" description="Proton acceptor" evidence="4">
    <location>
        <position position="75"/>
    </location>
</feature>
<dbReference type="InterPro" id="IPR006710">
    <property type="entry name" value="Glyco_hydro_43"/>
</dbReference>
<feature type="site" description="Important for catalytic activity, responsible for pKa modulation of the active site Glu and correct orientation of both the proton donor and substrate" evidence="5">
    <location>
        <position position="183"/>
    </location>
</feature>
<protein>
    <submittedName>
        <fullName evidence="9">Glycoside hydrolase 43 family protein</fullName>
    </submittedName>
    <submittedName>
        <fullName evidence="10">Glycoside hydrolase family 43 protein</fullName>
    </submittedName>
</protein>
<name>A0A8J3AAT0_9PROT</name>
<reference evidence="9" key="1">
    <citation type="journal article" date="2014" name="Int. J. Syst. Evol. Microbiol.">
        <title>Complete genome sequence of Corynebacterium casei LMG S-19264T (=DSM 44701T), isolated from a smear-ripened cheese.</title>
        <authorList>
            <consortium name="US DOE Joint Genome Institute (JGI-PGF)"/>
            <person name="Walter F."/>
            <person name="Albersmeier A."/>
            <person name="Kalinowski J."/>
            <person name="Ruckert C."/>
        </authorList>
    </citation>
    <scope>NUCLEOTIDE SEQUENCE</scope>
    <source>
        <strain evidence="9">CGMCC 1.14984</strain>
    </source>
</reference>
<organism evidence="9 11">
    <name type="scientific">Aquisalinus luteolus</name>
    <dbReference type="NCBI Taxonomy" id="1566827"/>
    <lineage>
        <taxon>Bacteria</taxon>
        <taxon>Pseudomonadati</taxon>
        <taxon>Pseudomonadota</taxon>
        <taxon>Alphaproteobacteria</taxon>
        <taxon>Parvularculales</taxon>
        <taxon>Parvularculaceae</taxon>
        <taxon>Aquisalinus</taxon>
    </lineage>
</organism>
<feature type="chain" id="PRO_5035153347" evidence="7">
    <location>
        <begin position="20"/>
        <end position="581"/>
    </location>
</feature>
<dbReference type="RefSeq" id="WP_155142927.1">
    <property type="nucleotide sequence ID" value="NZ_BMGZ01000006.1"/>
</dbReference>
<dbReference type="Pfam" id="PF17851">
    <property type="entry name" value="GH43_C2"/>
    <property type="match status" value="1"/>
</dbReference>
<keyword evidence="12" id="KW-1185">Reference proteome</keyword>
<dbReference type="Proteomes" id="UP000818603">
    <property type="component" value="Unassembled WGS sequence"/>
</dbReference>
<dbReference type="CDD" id="cd18617">
    <property type="entry name" value="GH43_XynB-like"/>
    <property type="match status" value="1"/>
</dbReference>
<dbReference type="EMBL" id="BMGZ01000006">
    <property type="protein sequence ID" value="GGI02199.1"/>
    <property type="molecule type" value="Genomic_DNA"/>
</dbReference>
<dbReference type="InterPro" id="IPR023296">
    <property type="entry name" value="Glyco_hydro_beta-prop_sf"/>
</dbReference>
<evidence type="ECO:0000256" key="7">
    <source>
        <dbReference type="SAM" id="SignalP"/>
    </source>
</evidence>
<evidence type="ECO:0000256" key="2">
    <source>
        <dbReference type="ARBA" id="ARBA00022801"/>
    </source>
</evidence>
<comment type="similarity">
    <text evidence="1 6">Belongs to the glycosyl hydrolase 43 family.</text>
</comment>
<evidence type="ECO:0000256" key="1">
    <source>
        <dbReference type="ARBA" id="ARBA00009865"/>
    </source>
</evidence>
<evidence type="ECO:0000259" key="8">
    <source>
        <dbReference type="Pfam" id="PF17851"/>
    </source>
</evidence>
<evidence type="ECO:0000313" key="12">
    <source>
        <dbReference type="Proteomes" id="UP000818603"/>
    </source>
</evidence>
<dbReference type="GO" id="GO:0004553">
    <property type="term" value="F:hydrolase activity, hydrolyzing O-glycosyl compounds"/>
    <property type="evidence" value="ECO:0007669"/>
    <property type="project" value="InterPro"/>
</dbReference>
<comment type="caution">
    <text evidence="9">The sequence shown here is derived from an EMBL/GenBank/DDBJ whole genome shotgun (WGS) entry which is preliminary data.</text>
</comment>
<dbReference type="InterPro" id="IPR041542">
    <property type="entry name" value="GH43_C2"/>
</dbReference>
<feature type="active site" description="Proton donor" evidence="4">
    <location>
        <position position="247"/>
    </location>
</feature>
<dbReference type="Gene3D" id="2.115.10.20">
    <property type="entry name" value="Glycosyl hydrolase domain, family 43"/>
    <property type="match status" value="1"/>
</dbReference>